<evidence type="ECO:0000313" key="1">
    <source>
        <dbReference type="EMBL" id="CAG5111560.1"/>
    </source>
</evidence>
<proteinExistence type="predicted"/>
<dbReference type="Proteomes" id="UP001158576">
    <property type="component" value="Chromosome 2"/>
</dbReference>
<dbReference type="EMBL" id="OU015567">
    <property type="protein sequence ID" value="CAG5111560.1"/>
    <property type="molecule type" value="Genomic_DNA"/>
</dbReference>
<organism evidence="1 2">
    <name type="scientific">Oikopleura dioica</name>
    <name type="common">Tunicate</name>
    <dbReference type="NCBI Taxonomy" id="34765"/>
    <lineage>
        <taxon>Eukaryota</taxon>
        <taxon>Metazoa</taxon>
        <taxon>Chordata</taxon>
        <taxon>Tunicata</taxon>
        <taxon>Appendicularia</taxon>
        <taxon>Copelata</taxon>
        <taxon>Oikopleuridae</taxon>
        <taxon>Oikopleura</taxon>
    </lineage>
</organism>
<evidence type="ECO:0000313" key="2">
    <source>
        <dbReference type="Proteomes" id="UP001158576"/>
    </source>
</evidence>
<name>A0ABN7T140_OIKDI</name>
<sequence>MLTRGRNKTPENHKYQIGDLVWDAWGSAAAEILEIGEEKMLLQYSSSFKANIASRKLKYISPYDGPFN</sequence>
<protein>
    <submittedName>
        <fullName evidence="1">Oidioi.mRNA.OKI2018_I69.chr2.g5856.t1.cds</fullName>
    </submittedName>
</protein>
<gene>
    <name evidence="1" type="ORF">OKIOD_LOCUS14621</name>
</gene>
<keyword evidence="2" id="KW-1185">Reference proteome</keyword>
<reference evidence="1 2" key="1">
    <citation type="submission" date="2021-04" db="EMBL/GenBank/DDBJ databases">
        <authorList>
            <person name="Bliznina A."/>
        </authorList>
    </citation>
    <scope>NUCLEOTIDE SEQUENCE [LARGE SCALE GENOMIC DNA]</scope>
</reference>
<accession>A0ABN7T140</accession>